<evidence type="ECO:0000313" key="1">
    <source>
        <dbReference type="EMBL" id="KAK9120010.1"/>
    </source>
</evidence>
<dbReference type="Proteomes" id="UP001419268">
    <property type="component" value="Unassembled WGS sequence"/>
</dbReference>
<name>A0AAP0NW94_9MAGN</name>
<evidence type="ECO:0000313" key="2">
    <source>
        <dbReference type="Proteomes" id="UP001419268"/>
    </source>
</evidence>
<sequence length="78" mass="8842">MHLMLTLVCPYLVEKFGSIATSKLVKPFLNFPRNRTFRETQMESNENNNVRGALIVLEGLDRSGKTSQCSRLHSCLAE</sequence>
<protein>
    <recommendedName>
        <fullName evidence="3">Thymidylate kinase</fullName>
    </recommendedName>
</protein>
<proteinExistence type="predicted"/>
<dbReference type="EMBL" id="JBBNAG010000007">
    <property type="protein sequence ID" value="KAK9120010.1"/>
    <property type="molecule type" value="Genomic_DNA"/>
</dbReference>
<gene>
    <name evidence="1" type="ORF">Scep_018103</name>
</gene>
<comment type="caution">
    <text evidence="1">The sequence shown here is derived from an EMBL/GenBank/DDBJ whole genome shotgun (WGS) entry which is preliminary data.</text>
</comment>
<accession>A0AAP0NW94</accession>
<dbReference type="InterPro" id="IPR027417">
    <property type="entry name" value="P-loop_NTPase"/>
</dbReference>
<organism evidence="1 2">
    <name type="scientific">Stephania cephalantha</name>
    <dbReference type="NCBI Taxonomy" id="152367"/>
    <lineage>
        <taxon>Eukaryota</taxon>
        <taxon>Viridiplantae</taxon>
        <taxon>Streptophyta</taxon>
        <taxon>Embryophyta</taxon>
        <taxon>Tracheophyta</taxon>
        <taxon>Spermatophyta</taxon>
        <taxon>Magnoliopsida</taxon>
        <taxon>Ranunculales</taxon>
        <taxon>Menispermaceae</taxon>
        <taxon>Menispermoideae</taxon>
        <taxon>Cissampelideae</taxon>
        <taxon>Stephania</taxon>
    </lineage>
</organism>
<dbReference type="Gene3D" id="3.40.50.300">
    <property type="entry name" value="P-loop containing nucleotide triphosphate hydrolases"/>
    <property type="match status" value="1"/>
</dbReference>
<dbReference type="AlphaFoldDB" id="A0AAP0NW94"/>
<keyword evidence="2" id="KW-1185">Reference proteome</keyword>
<evidence type="ECO:0008006" key="3">
    <source>
        <dbReference type="Google" id="ProtNLM"/>
    </source>
</evidence>
<reference evidence="1 2" key="1">
    <citation type="submission" date="2024-01" db="EMBL/GenBank/DDBJ databases">
        <title>Genome assemblies of Stephania.</title>
        <authorList>
            <person name="Yang L."/>
        </authorList>
    </citation>
    <scope>NUCLEOTIDE SEQUENCE [LARGE SCALE GENOMIC DNA]</scope>
    <source>
        <strain evidence="1">JXDWG</strain>
        <tissue evidence="1">Leaf</tissue>
    </source>
</reference>